<sequence length="234" mass="27054">MPNRIIYILLFSFAFISCNLTSPEEYYSKAFKYEERGNYEKAIDMLDEAIKKKNQFRAALLNRGYYKTEIGDIHGAIDDYSDLLQFDSNNTAALYNIANNYSVLKEHNNAILYYSKAINTEGAIKKWTVSNGGLVMINPTKYFDGSDKDLYYYVPKYEILYERGIEYLNSDLYDNAISDFKKSLDANYEKKNCYFLLGKAYIGKKDSLNACSNFIMSAKLGDKEAREMLKKHCL</sequence>
<dbReference type="PANTHER" id="PTHR44858">
    <property type="entry name" value="TETRATRICOPEPTIDE REPEAT PROTEIN 6"/>
    <property type="match status" value="1"/>
</dbReference>
<dbReference type="PROSITE" id="PS50005">
    <property type="entry name" value="TPR"/>
    <property type="match status" value="2"/>
</dbReference>
<keyword evidence="2 3" id="KW-0802">TPR repeat</keyword>
<protein>
    <submittedName>
        <fullName evidence="4">Tetratricopeptide repeat-containing protein</fullName>
    </submittedName>
</protein>
<dbReference type="EMBL" id="FOKV01000029">
    <property type="protein sequence ID" value="SFC95967.1"/>
    <property type="molecule type" value="Genomic_DNA"/>
</dbReference>
<dbReference type="SUPFAM" id="SSF48452">
    <property type="entry name" value="TPR-like"/>
    <property type="match status" value="1"/>
</dbReference>
<evidence type="ECO:0000313" key="5">
    <source>
        <dbReference type="Proteomes" id="UP000199438"/>
    </source>
</evidence>
<reference evidence="5" key="1">
    <citation type="submission" date="2016-10" db="EMBL/GenBank/DDBJ databases">
        <authorList>
            <person name="Varghese N."/>
            <person name="Submissions S."/>
        </authorList>
    </citation>
    <scope>NUCLEOTIDE SEQUENCE [LARGE SCALE GENOMIC DNA]</scope>
    <source>
        <strain evidence="5">DSM 24499</strain>
    </source>
</reference>
<evidence type="ECO:0000256" key="2">
    <source>
        <dbReference type="ARBA" id="ARBA00022803"/>
    </source>
</evidence>
<evidence type="ECO:0000313" key="4">
    <source>
        <dbReference type="EMBL" id="SFC95967.1"/>
    </source>
</evidence>
<dbReference type="InterPro" id="IPR050498">
    <property type="entry name" value="Ycf3"/>
</dbReference>
<evidence type="ECO:0000256" key="1">
    <source>
        <dbReference type="ARBA" id="ARBA00022737"/>
    </source>
</evidence>
<dbReference type="PANTHER" id="PTHR44858:SF1">
    <property type="entry name" value="UDP-N-ACETYLGLUCOSAMINE--PEPTIDE N-ACETYLGLUCOSAMINYLTRANSFERASE SPINDLY-RELATED"/>
    <property type="match status" value="1"/>
</dbReference>
<feature type="repeat" description="TPR" evidence="3">
    <location>
        <begin position="23"/>
        <end position="56"/>
    </location>
</feature>
<feature type="repeat" description="TPR" evidence="3">
    <location>
        <begin position="157"/>
        <end position="190"/>
    </location>
</feature>
<dbReference type="STRING" id="1334022.SAMN04487907_1292"/>
<keyword evidence="1" id="KW-0677">Repeat</keyword>
<dbReference type="PROSITE" id="PS51257">
    <property type="entry name" value="PROKAR_LIPOPROTEIN"/>
    <property type="match status" value="1"/>
</dbReference>
<dbReference type="Gene3D" id="1.25.40.10">
    <property type="entry name" value="Tetratricopeptide repeat domain"/>
    <property type="match status" value="2"/>
</dbReference>
<dbReference type="OrthoDB" id="1290858at2"/>
<dbReference type="AlphaFoldDB" id="A0A1I1NEJ5"/>
<dbReference type="SMART" id="SM00028">
    <property type="entry name" value="TPR"/>
    <property type="match status" value="4"/>
</dbReference>
<dbReference type="Pfam" id="PF13181">
    <property type="entry name" value="TPR_8"/>
    <property type="match status" value="2"/>
</dbReference>
<organism evidence="4 5">
    <name type="scientific">Zunongwangia mangrovi</name>
    <dbReference type="NCBI Taxonomy" id="1334022"/>
    <lineage>
        <taxon>Bacteria</taxon>
        <taxon>Pseudomonadati</taxon>
        <taxon>Bacteroidota</taxon>
        <taxon>Flavobacteriia</taxon>
        <taxon>Flavobacteriales</taxon>
        <taxon>Flavobacteriaceae</taxon>
        <taxon>Zunongwangia</taxon>
    </lineage>
</organism>
<dbReference type="InterPro" id="IPR011990">
    <property type="entry name" value="TPR-like_helical_dom_sf"/>
</dbReference>
<dbReference type="InterPro" id="IPR019734">
    <property type="entry name" value="TPR_rpt"/>
</dbReference>
<keyword evidence="5" id="KW-1185">Reference proteome</keyword>
<accession>A0A1I1NEJ5</accession>
<dbReference type="RefSeq" id="WP_092545205.1">
    <property type="nucleotide sequence ID" value="NZ_FOKV01000029.1"/>
</dbReference>
<name>A0A1I1NEJ5_9FLAO</name>
<evidence type="ECO:0000256" key="3">
    <source>
        <dbReference type="PROSITE-ProRule" id="PRU00339"/>
    </source>
</evidence>
<proteinExistence type="predicted"/>
<gene>
    <name evidence="4" type="ORF">SAMN04487907_1292</name>
</gene>
<dbReference type="Proteomes" id="UP000199438">
    <property type="component" value="Unassembled WGS sequence"/>
</dbReference>